<keyword evidence="2" id="KW-1185">Reference proteome</keyword>
<comment type="caution">
    <text evidence="1">The sequence shown here is derived from an EMBL/GenBank/DDBJ whole genome shotgun (WGS) entry which is preliminary data.</text>
</comment>
<accession>A0ABU3BQ41</accession>
<evidence type="ECO:0000313" key="1">
    <source>
        <dbReference type="EMBL" id="MDT0631409.1"/>
    </source>
</evidence>
<sequence>MSHGFVFSSLVLALVASGCTRHSTAEASGAYWPPIDPEGPPLEESVAWPVQRGLTADLDGDGVDERLVVASDVTVGADGEPLYEDGHRWAVWVVEPEAAGDSVRTQLYGAFVPMGRADVYLTAPSVGESPSVLVLERGGTQVQTNDVRYHGPGDARSVSGGTYPVQRGVAYP</sequence>
<reference evidence="1 2" key="1">
    <citation type="submission" date="2023-09" db="EMBL/GenBank/DDBJ databases">
        <authorList>
            <person name="Rey-Velasco X."/>
        </authorList>
    </citation>
    <scope>NUCLEOTIDE SEQUENCE [LARGE SCALE GENOMIC DNA]</scope>
    <source>
        <strain evidence="1 2">F394</strain>
    </source>
</reference>
<dbReference type="RefSeq" id="WP_311662752.1">
    <property type="nucleotide sequence ID" value="NZ_JAVRHT010000012.1"/>
</dbReference>
<name>A0ABU3BQ41_9BACT</name>
<evidence type="ECO:0008006" key="3">
    <source>
        <dbReference type="Google" id="ProtNLM"/>
    </source>
</evidence>
<organism evidence="1 2">
    <name type="scientific">Rubrivirga litoralis</name>
    <dbReference type="NCBI Taxonomy" id="3075598"/>
    <lineage>
        <taxon>Bacteria</taxon>
        <taxon>Pseudomonadati</taxon>
        <taxon>Rhodothermota</taxon>
        <taxon>Rhodothermia</taxon>
        <taxon>Rhodothermales</taxon>
        <taxon>Rubricoccaceae</taxon>
        <taxon>Rubrivirga</taxon>
    </lineage>
</organism>
<proteinExistence type="predicted"/>
<protein>
    <recommendedName>
        <fullName evidence="3">FG-GAP repeat protein</fullName>
    </recommendedName>
</protein>
<dbReference type="EMBL" id="JAVRHT010000012">
    <property type="protein sequence ID" value="MDT0631409.1"/>
    <property type="molecule type" value="Genomic_DNA"/>
</dbReference>
<evidence type="ECO:0000313" key="2">
    <source>
        <dbReference type="Proteomes" id="UP001267426"/>
    </source>
</evidence>
<gene>
    <name evidence="1" type="ORF">RM540_06560</name>
</gene>
<dbReference type="Proteomes" id="UP001267426">
    <property type="component" value="Unassembled WGS sequence"/>
</dbReference>